<keyword evidence="2" id="KW-0472">Membrane</keyword>
<gene>
    <name evidence="3" type="ORF">NC803_10475</name>
    <name evidence="4" type="ORF">NC856_10460</name>
</gene>
<feature type="transmembrane region" description="Helical" evidence="2">
    <location>
        <begin position="43"/>
        <end position="64"/>
    </location>
</feature>
<evidence type="ECO:0008006" key="7">
    <source>
        <dbReference type="Google" id="ProtNLM"/>
    </source>
</evidence>
<evidence type="ECO:0000256" key="2">
    <source>
        <dbReference type="SAM" id="Phobius"/>
    </source>
</evidence>
<dbReference type="AlphaFoldDB" id="A0AA41XXK6"/>
<keyword evidence="2" id="KW-1133">Transmembrane helix</keyword>
<evidence type="ECO:0000313" key="6">
    <source>
        <dbReference type="Proteomes" id="UP001165569"/>
    </source>
</evidence>
<evidence type="ECO:0000313" key="4">
    <source>
        <dbReference type="EMBL" id="MCV9882692.1"/>
    </source>
</evidence>
<dbReference type="Proteomes" id="UP001165569">
    <property type="component" value="Unassembled WGS sequence"/>
</dbReference>
<dbReference type="EMBL" id="JAMPJU010000007">
    <property type="protein sequence ID" value="MCV9882692.1"/>
    <property type="molecule type" value="Genomic_DNA"/>
</dbReference>
<dbReference type="EMBL" id="JAMPJT010000006">
    <property type="protein sequence ID" value="MCV9879274.1"/>
    <property type="molecule type" value="Genomic_DNA"/>
</dbReference>
<dbReference type="RefSeq" id="WP_264090379.1">
    <property type="nucleotide sequence ID" value="NZ_JAMPJT010000006.1"/>
</dbReference>
<feature type="region of interest" description="Disordered" evidence="1">
    <location>
        <begin position="179"/>
        <end position="204"/>
    </location>
</feature>
<comment type="caution">
    <text evidence="3">The sequence shown here is derived from an EMBL/GenBank/DDBJ whole genome shotgun (WGS) entry which is preliminary data.</text>
</comment>
<sequence>MADEVLLDKSVSSATGQLNTEGSSVDNTDAKTLGLRRVLLKPVIYIISGLMVVVPAIMCTIFFMQINEMGIRLNSLEAAFRSGQLSQLSSSVATLEKHVADQESRFSTNEKVDAGMQALSAQFEGTIVPLAKKAEENHQRLLQHEERFAVLKSAFDQYLLRLDALSEFKEKFEKTLTNISSSSSSLRTQPANSPTKTKKSTRSAKSVPLAAPFILAGIEQRGGQRYAVVMRRGATTLSEMQLVTVGDSAWGWTLRDMQGHEAIFSVGGSQQRLSVQ</sequence>
<keyword evidence="2" id="KW-0812">Transmembrane</keyword>
<evidence type="ECO:0000313" key="5">
    <source>
        <dbReference type="Proteomes" id="UP001165568"/>
    </source>
</evidence>
<name>A0AA41XXK6_9GAMM</name>
<keyword evidence="5" id="KW-1185">Reference proteome</keyword>
<proteinExistence type="predicted"/>
<accession>A0AA41XXK6</accession>
<organism evidence="3 6">
    <name type="scientific">Brenneria izbisi</name>
    <dbReference type="NCBI Taxonomy" id="2939450"/>
    <lineage>
        <taxon>Bacteria</taxon>
        <taxon>Pseudomonadati</taxon>
        <taxon>Pseudomonadota</taxon>
        <taxon>Gammaproteobacteria</taxon>
        <taxon>Enterobacterales</taxon>
        <taxon>Pectobacteriaceae</taxon>
        <taxon>Brenneria</taxon>
    </lineage>
</organism>
<reference evidence="3" key="1">
    <citation type="submission" date="2022-04" db="EMBL/GenBank/DDBJ databases">
        <title>Brenneria sp. isolated from walnut trees in Serbia.</title>
        <authorList>
            <person name="Gasic K."/>
            <person name="Zlatkovic N."/>
            <person name="Kuzmanovic N."/>
        </authorList>
    </citation>
    <scope>NUCLEOTIDE SEQUENCE</scope>
    <source>
        <strain evidence="4">KBI 423</strain>
        <strain evidence="3">KBI 447</strain>
    </source>
</reference>
<dbReference type="Proteomes" id="UP001165568">
    <property type="component" value="Unassembled WGS sequence"/>
</dbReference>
<protein>
    <recommendedName>
        <fullName evidence="7">Plasmid transfer protein</fullName>
    </recommendedName>
</protein>
<evidence type="ECO:0000313" key="3">
    <source>
        <dbReference type="EMBL" id="MCV9879274.1"/>
    </source>
</evidence>
<evidence type="ECO:0000256" key="1">
    <source>
        <dbReference type="SAM" id="MobiDB-lite"/>
    </source>
</evidence>